<dbReference type="OMA" id="KYTELWA"/>
<dbReference type="SUPFAM" id="SSF53448">
    <property type="entry name" value="Nucleotide-diphospho-sugar transferases"/>
    <property type="match status" value="1"/>
</dbReference>
<dbReference type="InterPro" id="IPR029044">
    <property type="entry name" value="Nucleotide-diphossugar_trans"/>
</dbReference>
<evidence type="ECO:0000256" key="1">
    <source>
        <dbReference type="ARBA" id="ARBA00038494"/>
    </source>
</evidence>
<proteinExistence type="inferred from homology"/>
<evidence type="ECO:0000259" key="2">
    <source>
        <dbReference type="Pfam" id="PF00535"/>
    </source>
</evidence>
<sequence>MTRTIATLPGPTPVPVTVVIPTLNEEDRLPGCLASLWWASEIIVADANSTDGTRDIARRFGAQVLEGCGPTIADQKNAAIARAKHRWVLSVDADERAAEELGSEVAVIVAAPTAQAYRIQMRNRYLGGPYELGGWSRDWHIRLYPSSARWTSQRVHERLEVEGPVADLRARLEHESYRDLAHQLEKGHRYSVWGAQDLFAKGRTVRVSDMVFRPAWRFMKTYLLEGMWREGVRGFVFAAVHAWCGFTKYALLWDEQRKQHASMVAEQAHLMMETSLEAPMSSAH</sequence>
<comment type="caution">
    <text evidence="3">The sequence shown here is derived from an EMBL/GenBank/DDBJ whole genome shotgun (WGS) entry which is preliminary data.</text>
</comment>
<protein>
    <submittedName>
        <fullName evidence="3">Glycosyltransferase family 2 protein</fullName>
    </submittedName>
</protein>
<comment type="similarity">
    <text evidence="1">Belongs to the glycosyltransferase 2 family. WaaE/KdtX subfamily.</text>
</comment>
<dbReference type="PANTHER" id="PTHR43630:SF2">
    <property type="entry name" value="GLYCOSYLTRANSFERASE"/>
    <property type="match status" value="1"/>
</dbReference>
<dbReference type="Pfam" id="PF00535">
    <property type="entry name" value="Glycos_transf_2"/>
    <property type="match status" value="1"/>
</dbReference>
<evidence type="ECO:0000313" key="4">
    <source>
        <dbReference type="Proteomes" id="UP000264071"/>
    </source>
</evidence>
<dbReference type="InterPro" id="IPR001173">
    <property type="entry name" value="Glyco_trans_2-like"/>
</dbReference>
<dbReference type="CDD" id="cd02511">
    <property type="entry name" value="Beta4Glucosyltransferase"/>
    <property type="match status" value="1"/>
</dbReference>
<dbReference type="Proteomes" id="UP000264071">
    <property type="component" value="Unassembled WGS sequence"/>
</dbReference>
<dbReference type="EMBL" id="DPIY01000010">
    <property type="protein sequence ID" value="HCT57828.1"/>
    <property type="molecule type" value="Genomic_DNA"/>
</dbReference>
<feature type="domain" description="Glycosyltransferase 2-like" evidence="2">
    <location>
        <begin position="17"/>
        <end position="100"/>
    </location>
</feature>
<dbReference type="GO" id="GO:0016740">
    <property type="term" value="F:transferase activity"/>
    <property type="evidence" value="ECO:0007669"/>
    <property type="project" value="UniProtKB-KW"/>
</dbReference>
<organism evidence="3 4">
    <name type="scientific">Gemmatimonas aurantiaca</name>
    <dbReference type="NCBI Taxonomy" id="173480"/>
    <lineage>
        <taxon>Bacteria</taxon>
        <taxon>Pseudomonadati</taxon>
        <taxon>Gemmatimonadota</taxon>
        <taxon>Gemmatimonadia</taxon>
        <taxon>Gemmatimonadales</taxon>
        <taxon>Gemmatimonadaceae</taxon>
        <taxon>Gemmatimonas</taxon>
    </lineage>
</organism>
<reference evidence="3 4" key="1">
    <citation type="journal article" date="2018" name="Nat. Biotechnol.">
        <title>A standardized bacterial taxonomy based on genome phylogeny substantially revises the tree of life.</title>
        <authorList>
            <person name="Parks D.H."/>
            <person name="Chuvochina M."/>
            <person name="Waite D.W."/>
            <person name="Rinke C."/>
            <person name="Skarshewski A."/>
            <person name="Chaumeil P.A."/>
            <person name="Hugenholtz P."/>
        </authorList>
    </citation>
    <scope>NUCLEOTIDE SEQUENCE [LARGE SCALE GENOMIC DNA]</scope>
    <source>
        <strain evidence="3">UBA8844</strain>
    </source>
</reference>
<evidence type="ECO:0000313" key="3">
    <source>
        <dbReference type="EMBL" id="HCT57828.1"/>
    </source>
</evidence>
<dbReference type="AlphaFoldDB" id="A0A3D4VB26"/>
<keyword evidence="3" id="KW-0808">Transferase</keyword>
<accession>A0A3D4VB26</accession>
<dbReference type="PANTHER" id="PTHR43630">
    <property type="entry name" value="POLY-BETA-1,6-N-ACETYL-D-GLUCOSAMINE SYNTHASE"/>
    <property type="match status" value="1"/>
</dbReference>
<name>A0A3D4VB26_9BACT</name>
<gene>
    <name evidence="3" type="ORF">DGD08_11560</name>
</gene>
<dbReference type="Gene3D" id="3.90.550.10">
    <property type="entry name" value="Spore Coat Polysaccharide Biosynthesis Protein SpsA, Chain A"/>
    <property type="match status" value="1"/>
</dbReference>